<dbReference type="Pfam" id="PF11814">
    <property type="entry name" value="DUF3335"/>
    <property type="match status" value="1"/>
</dbReference>
<name>A0L456_MAGMM</name>
<gene>
    <name evidence="4" type="ordered locus">Mmc1_0222</name>
</gene>
<evidence type="ECO:0000313" key="4">
    <source>
        <dbReference type="EMBL" id="ABK42749.1"/>
    </source>
</evidence>
<dbReference type="STRING" id="156889.Mmc1_0222"/>
<keyword evidence="1 4" id="KW-0808">Transferase</keyword>
<dbReference type="Pfam" id="PF00583">
    <property type="entry name" value="Acetyltransf_1"/>
    <property type="match status" value="1"/>
</dbReference>
<sequence>MNSCVMSRVRPATLEDLSALVALERACFSRDRISRRSFRHFIQRAHAVFLVAVEENHTLSGYGVLLLRRGAQLARIYSLAVAPEMRGGGRAKLLLKALEEAALEHRTAWVRLELHQDNEAAIALYQNRGYRPFERFIDKDEGFAEAVRMEKSLLRNLEPGDTPWPYYAQSLPFTCGPASLMMAMGGFFPELALDRSLELQLWRESTTIFMTSGHGGCGPHGLAVAALHRGYEVRIHTSVGKDLFVDSVRHPDKKSVIRLVESNFIDVLHQHDVNVQEEPMTLEEISAALEAGWAVLVLISAYRLSGSKAPHWVIVAAINHGFVYVHEPDLDDEKGQTSTECIGIPIPCEAFVGMMSYGKARQQAAVLLRPPRMESITVDEN</sequence>
<dbReference type="PANTHER" id="PTHR43877:SF2">
    <property type="entry name" value="AMINOALKYLPHOSPHONATE N-ACETYLTRANSFERASE-RELATED"/>
    <property type="match status" value="1"/>
</dbReference>
<keyword evidence="2" id="KW-0012">Acyltransferase</keyword>
<evidence type="ECO:0000256" key="1">
    <source>
        <dbReference type="ARBA" id="ARBA00022679"/>
    </source>
</evidence>
<dbReference type="HOGENOM" id="CLU_064070_0_0_5"/>
<evidence type="ECO:0000313" key="5">
    <source>
        <dbReference type="Proteomes" id="UP000002586"/>
    </source>
</evidence>
<dbReference type="PROSITE" id="PS51186">
    <property type="entry name" value="GNAT"/>
    <property type="match status" value="1"/>
</dbReference>
<dbReference type="PANTHER" id="PTHR43877">
    <property type="entry name" value="AMINOALKYLPHOSPHONATE N-ACETYLTRANSFERASE-RELATED-RELATED"/>
    <property type="match status" value="1"/>
</dbReference>
<dbReference type="GO" id="GO:0016747">
    <property type="term" value="F:acyltransferase activity, transferring groups other than amino-acyl groups"/>
    <property type="evidence" value="ECO:0007669"/>
    <property type="project" value="InterPro"/>
</dbReference>
<dbReference type="Proteomes" id="UP000002586">
    <property type="component" value="Chromosome"/>
</dbReference>
<dbReference type="Gene3D" id="3.40.630.30">
    <property type="match status" value="1"/>
</dbReference>
<dbReference type="OrthoDB" id="9803233at2"/>
<dbReference type="CDD" id="cd04301">
    <property type="entry name" value="NAT_SF"/>
    <property type="match status" value="1"/>
</dbReference>
<accession>A0L456</accession>
<dbReference type="InterPro" id="IPR000182">
    <property type="entry name" value="GNAT_dom"/>
</dbReference>
<dbReference type="KEGG" id="mgm:Mmc1_0222"/>
<dbReference type="eggNOG" id="COG0456">
    <property type="taxonomic scope" value="Bacteria"/>
</dbReference>
<reference evidence="4 5" key="2">
    <citation type="journal article" date="2012" name="Int. J. Syst. Evol. Microbiol.">
        <title>Magnetococcus marinus gen. nov., sp. nov., a marine, magnetotactic bacterium that represents a novel lineage (Magnetococcaceae fam. nov.; Magnetococcales ord. nov.) at the base of the Alphaproteobacteria.</title>
        <authorList>
            <person name="Bazylinski D.A."/>
            <person name="Williams T.J."/>
            <person name="Lefevre C.T."/>
            <person name="Berg R.J."/>
            <person name="Zhang C.L."/>
            <person name="Bowser S.S."/>
            <person name="Dean A.J."/>
            <person name="Beveridge T.J."/>
        </authorList>
    </citation>
    <scope>NUCLEOTIDE SEQUENCE [LARGE SCALE GENOMIC DNA]</scope>
    <source>
        <strain evidence="5">ATCC BAA-1437 / JCM 17883 / MC-1</strain>
    </source>
</reference>
<protein>
    <submittedName>
        <fullName evidence="4">GCN5-related N-acetyltransferase</fullName>
    </submittedName>
</protein>
<dbReference type="InterPro" id="IPR021770">
    <property type="entry name" value="DUF3335"/>
</dbReference>
<reference evidence="5" key="1">
    <citation type="journal article" date="2009" name="Appl. Environ. Microbiol.">
        <title>Complete genome sequence of the chemolithoautotrophic marine magnetotactic coccus strain MC-1.</title>
        <authorList>
            <person name="Schubbe S."/>
            <person name="Williams T.J."/>
            <person name="Xie G."/>
            <person name="Kiss H.E."/>
            <person name="Brettin T.S."/>
            <person name="Martinez D."/>
            <person name="Ross C.A."/>
            <person name="Schuler D."/>
            <person name="Cox B.L."/>
            <person name="Nealson K.H."/>
            <person name="Bazylinski D.A."/>
        </authorList>
    </citation>
    <scope>NUCLEOTIDE SEQUENCE [LARGE SCALE GENOMIC DNA]</scope>
    <source>
        <strain evidence="5">ATCC BAA-1437 / JCM 17883 / MC-1</strain>
    </source>
</reference>
<evidence type="ECO:0000259" key="3">
    <source>
        <dbReference type="PROSITE" id="PS51186"/>
    </source>
</evidence>
<dbReference type="AlphaFoldDB" id="A0L456"/>
<keyword evidence="5" id="KW-1185">Reference proteome</keyword>
<dbReference type="InterPro" id="IPR050832">
    <property type="entry name" value="Bact_Acetyltransf"/>
</dbReference>
<feature type="domain" description="N-acetyltransferase" evidence="3">
    <location>
        <begin position="7"/>
        <end position="154"/>
    </location>
</feature>
<proteinExistence type="predicted"/>
<dbReference type="InterPro" id="IPR016181">
    <property type="entry name" value="Acyl_CoA_acyltransferase"/>
</dbReference>
<organism evidence="4 5">
    <name type="scientific">Magnetococcus marinus (strain ATCC BAA-1437 / JCM 17883 / MC-1)</name>
    <dbReference type="NCBI Taxonomy" id="156889"/>
    <lineage>
        <taxon>Bacteria</taxon>
        <taxon>Pseudomonadati</taxon>
        <taxon>Pseudomonadota</taxon>
        <taxon>Magnetococcia</taxon>
        <taxon>Magnetococcales</taxon>
        <taxon>Magnetococcaceae</taxon>
        <taxon>Magnetococcus</taxon>
    </lineage>
</organism>
<dbReference type="RefSeq" id="WP_011711922.1">
    <property type="nucleotide sequence ID" value="NC_008576.1"/>
</dbReference>
<evidence type="ECO:0000256" key="2">
    <source>
        <dbReference type="ARBA" id="ARBA00023315"/>
    </source>
</evidence>
<dbReference type="SUPFAM" id="SSF55729">
    <property type="entry name" value="Acyl-CoA N-acyltransferases (Nat)"/>
    <property type="match status" value="1"/>
</dbReference>
<dbReference type="EMBL" id="CP000471">
    <property type="protein sequence ID" value="ABK42749.1"/>
    <property type="molecule type" value="Genomic_DNA"/>
</dbReference>